<dbReference type="InterPro" id="IPR057268">
    <property type="entry name" value="Ribosomal_L18"/>
</dbReference>
<organism evidence="5 6">
    <name type="scientific">Lolium multiflorum</name>
    <name type="common">Italian ryegrass</name>
    <name type="synonym">Lolium perenne subsp. multiflorum</name>
    <dbReference type="NCBI Taxonomy" id="4521"/>
    <lineage>
        <taxon>Eukaryota</taxon>
        <taxon>Viridiplantae</taxon>
        <taxon>Streptophyta</taxon>
        <taxon>Embryophyta</taxon>
        <taxon>Tracheophyta</taxon>
        <taxon>Spermatophyta</taxon>
        <taxon>Magnoliopsida</taxon>
        <taxon>Liliopsida</taxon>
        <taxon>Poales</taxon>
        <taxon>Poaceae</taxon>
        <taxon>BOP clade</taxon>
        <taxon>Pooideae</taxon>
        <taxon>Poodae</taxon>
        <taxon>Poeae</taxon>
        <taxon>Poeae Chloroplast Group 2 (Poeae type)</taxon>
        <taxon>Loliodinae</taxon>
        <taxon>Loliinae</taxon>
        <taxon>Lolium</taxon>
    </lineage>
</organism>
<dbReference type="FunFam" id="3.30.420.100:FF:000007">
    <property type="entry name" value="Ribosomal L18p/L5e family protein"/>
    <property type="match status" value="1"/>
</dbReference>
<dbReference type="InterPro" id="IPR005484">
    <property type="entry name" value="Ribosomal_uL18_bac/plant/anim"/>
</dbReference>
<dbReference type="GO" id="GO:1990904">
    <property type="term" value="C:ribonucleoprotein complex"/>
    <property type="evidence" value="ECO:0007669"/>
    <property type="project" value="UniProtKB-KW"/>
</dbReference>
<reference evidence="5" key="1">
    <citation type="submission" date="2023-07" db="EMBL/GenBank/DDBJ databases">
        <title>A chromosome-level genome assembly of Lolium multiflorum.</title>
        <authorList>
            <person name="Chen Y."/>
            <person name="Copetti D."/>
            <person name="Kolliker R."/>
            <person name="Studer B."/>
        </authorList>
    </citation>
    <scope>NUCLEOTIDE SEQUENCE</scope>
    <source>
        <strain evidence="5">02402/16</strain>
        <tissue evidence="5">Leaf</tissue>
    </source>
</reference>
<accession>A0AAD8SJB8</accession>
<keyword evidence="2" id="KW-0689">Ribosomal protein</keyword>
<evidence type="ECO:0008006" key="7">
    <source>
        <dbReference type="Google" id="ProtNLM"/>
    </source>
</evidence>
<dbReference type="GO" id="GO:0003735">
    <property type="term" value="F:structural constituent of ribosome"/>
    <property type="evidence" value="ECO:0007669"/>
    <property type="project" value="InterPro"/>
</dbReference>
<evidence type="ECO:0000313" key="4">
    <source>
        <dbReference type="EMBL" id="KAK1652670.1"/>
    </source>
</evidence>
<sequence>MHGVKILWQSAGGSEQQHLLRHLFDELRRPNRSPRSIRMSLLGATLGQPPPPYPSTSSCSLTSTHSCSTFRFLLQPGGVVNRRVYPRIQAAARHGARTENAKVRNRRHQKKFNGTATKPRLSVFCSNKQLYAMLVDDHSKRMMFYASTLQEVICGDPPCVTVEAARRVGEELVKACKELDISEVSCYDRNGFARGEKMMAFEDPIAQHGFLPR</sequence>
<dbReference type="PANTHER" id="PTHR12899:SF8">
    <property type="entry name" value="RIBOSOMAL L18P_L5E FAMILY PROTEIN"/>
    <property type="match status" value="1"/>
</dbReference>
<dbReference type="SUPFAM" id="SSF53137">
    <property type="entry name" value="Translational machinery components"/>
    <property type="match status" value="1"/>
</dbReference>
<dbReference type="GO" id="GO:0005840">
    <property type="term" value="C:ribosome"/>
    <property type="evidence" value="ECO:0007669"/>
    <property type="project" value="UniProtKB-KW"/>
</dbReference>
<dbReference type="Pfam" id="PF00861">
    <property type="entry name" value="Ribosomal_L18p"/>
    <property type="match status" value="1"/>
</dbReference>
<comment type="caution">
    <text evidence="5">The sequence shown here is derived from an EMBL/GenBank/DDBJ whole genome shotgun (WGS) entry which is preliminary data.</text>
</comment>
<evidence type="ECO:0000313" key="6">
    <source>
        <dbReference type="Proteomes" id="UP001231189"/>
    </source>
</evidence>
<keyword evidence="6" id="KW-1185">Reference proteome</keyword>
<dbReference type="AlphaFoldDB" id="A0AAD8SJB8"/>
<dbReference type="CDD" id="cd00432">
    <property type="entry name" value="Ribosomal_L18_L5e"/>
    <property type="match status" value="1"/>
</dbReference>
<evidence type="ECO:0000256" key="1">
    <source>
        <dbReference type="ARBA" id="ARBA00007116"/>
    </source>
</evidence>
<proteinExistence type="inferred from homology"/>
<comment type="similarity">
    <text evidence="1">Belongs to the universal ribosomal protein uL18 family.</text>
</comment>
<keyword evidence="3" id="KW-0687">Ribonucleoprotein</keyword>
<dbReference type="EMBL" id="JAUUTY010000004">
    <property type="protein sequence ID" value="KAK1652670.1"/>
    <property type="molecule type" value="Genomic_DNA"/>
</dbReference>
<dbReference type="Proteomes" id="UP001231189">
    <property type="component" value="Unassembled WGS sequence"/>
</dbReference>
<protein>
    <recommendedName>
        <fullName evidence="7">50S ribosomal protein L18, chloroplastic</fullName>
    </recommendedName>
</protein>
<dbReference type="GO" id="GO:0008097">
    <property type="term" value="F:5S rRNA binding"/>
    <property type="evidence" value="ECO:0007669"/>
    <property type="project" value="TreeGrafter"/>
</dbReference>
<name>A0AAD8SJB8_LOLMU</name>
<dbReference type="Gene3D" id="3.30.420.100">
    <property type="match status" value="1"/>
</dbReference>
<evidence type="ECO:0000256" key="3">
    <source>
        <dbReference type="ARBA" id="ARBA00023274"/>
    </source>
</evidence>
<dbReference type="EMBL" id="JAUUTY010000004">
    <property type="protein sequence ID" value="KAK1652674.1"/>
    <property type="molecule type" value="Genomic_DNA"/>
</dbReference>
<gene>
    <name evidence="4" type="ORF">QYE76_070475</name>
    <name evidence="5" type="ORF">QYE76_070479</name>
</gene>
<dbReference type="PANTHER" id="PTHR12899">
    <property type="entry name" value="39S RIBOSOMAL PROTEIN L18, MITOCHONDRIAL"/>
    <property type="match status" value="1"/>
</dbReference>
<dbReference type="GO" id="GO:0006412">
    <property type="term" value="P:translation"/>
    <property type="evidence" value="ECO:0007669"/>
    <property type="project" value="InterPro"/>
</dbReference>
<evidence type="ECO:0000313" key="5">
    <source>
        <dbReference type="EMBL" id="KAK1652674.1"/>
    </source>
</evidence>
<evidence type="ECO:0000256" key="2">
    <source>
        <dbReference type="ARBA" id="ARBA00022980"/>
    </source>
</evidence>